<dbReference type="Proteomes" id="UP000783686">
    <property type="component" value="Unassembled WGS sequence"/>
</dbReference>
<feature type="compositionally biased region" description="Polar residues" evidence="2">
    <location>
        <begin position="1084"/>
        <end position="1105"/>
    </location>
</feature>
<evidence type="ECO:0000313" key="3">
    <source>
        <dbReference type="EMBL" id="CAD5205419.1"/>
    </source>
</evidence>
<feature type="compositionally biased region" description="Basic and acidic residues" evidence="2">
    <location>
        <begin position="949"/>
        <end position="966"/>
    </location>
</feature>
<feature type="region of interest" description="Disordered" evidence="2">
    <location>
        <begin position="1202"/>
        <end position="1355"/>
    </location>
</feature>
<feature type="compositionally biased region" description="Polar residues" evidence="2">
    <location>
        <begin position="631"/>
        <end position="672"/>
    </location>
</feature>
<feature type="compositionally biased region" description="Basic residues" evidence="2">
    <location>
        <begin position="1292"/>
        <end position="1305"/>
    </location>
</feature>
<organism evidence="3 4">
    <name type="scientific">Bursaphelenchus okinawaensis</name>
    <dbReference type="NCBI Taxonomy" id="465554"/>
    <lineage>
        <taxon>Eukaryota</taxon>
        <taxon>Metazoa</taxon>
        <taxon>Ecdysozoa</taxon>
        <taxon>Nematoda</taxon>
        <taxon>Chromadorea</taxon>
        <taxon>Rhabditida</taxon>
        <taxon>Tylenchina</taxon>
        <taxon>Tylenchomorpha</taxon>
        <taxon>Aphelenchoidea</taxon>
        <taxon>Aphelenchoididae</taxon>
        <taxon>Bursaphelenchus</taxon>
    </lineage>
</organism>
<feature type="compositionally biased region" description="Basic residues" evidence="2">
    <location>
        <begin position="1009"/>
        <end position="1018"/>
    </location>
</feature>
<reference evidence="3" key="1">
    <citation type="submission" date="2020-09" db="EMBL/GenBank/DDBJ databases">
        <authorList>
            <person name="Kikuchi T."/>
        </authorList>
    </citation>
    <scope>NUCLEOTIDE SEQUENCE</scope>
    <source>
        <strain evidence="3">SH1</strain>
    </source>
</reference>
<dbReference type="EMBL" id="CAJFDH010000001">
    <property type="protein sequence ID" value="CAD5205419.1"/>
    <property type="molecule type" value="Genomic_DNA"/>
</dbReference>
<gene>
    <name evidence="3" type="ORF">BOKJ2_LOCUS103</name>
</gene>
<accession>A0A811JQ63</accession>
<feature type="coiled-coil region" evidence="1">
    <location>
        <begin position="154"/>
        <end position="248"/>
    </location>
</feature>
<dbReference type="OrthoDB" id="10561497at2759"/>
<protein>
    <submittedName>
        <fullName evidence="3">Uncharacterized protein</fullName>
    </submittedName>
</protein>
<feature type="compositionally biased region" description="Basic and acidic residues" evidence="2">
    <location>
        <begin position="1319"/>
        <end position="1328"/>
    </location>
</feature>
<comment type="caution">
    <text evidence="3">The sequence shown here is derived from an EMBL/GenBank/DDBJ whole genome shotgun (WGS) entry which is preliminary data.</text>
</comment>
<feature type="region of interest" description="Disordered" evidence="2">
    <location>
        <begin position="994"/>
        <end position="1112"/>
    </location>
</feature>
<evidence type="ECO:0000313" key="4">
    <source>
        <dbReference type="Proteomes" id="UP000614601"/>
    </source>
</evidence>
<feature type="compositionally biased region" description="Polar residues" evidence="2">
    <location>
        <begin position="1054"/>
        <end position="1063"/>
    </location>
</feature>
<feature type="region of interest" description="Disordered" evidence="2">
    <location>
        <begin position="383"/>
        <end position="427"/>
    </location>
</feature>
<feature type="compositionally biased region" description="Basic residues" evidence="2">
    <location>
        <begin position="1218"/>
        <end position="1228"/>
    </location>
</feature>
<feature type="compositionally biased region" description="Basic and acidic residues" evidence="2">
    <location>
        <begin position="1229"/>
        <end position="1245"/>
    </location>
</feature>
<name>A0A811JQ63_9BILA</name>
<feature type="region of interest" description="Disordered" evidence="2">
    <location>
        <begin position="611"/>
        <end position="672"/>
    </location>
</feature>
<keyword evidence="1" id="KW-0175">Coiled coil</keyword>
<feature type="coiled-coil region" evidence="1">
    <location>
        <begin position="283"/>
        <end position="327"/>
    </location>
</feature>
<feature type="compositionally biased region" description="Polar residues" evidence="2">
    <location>
        <begin position="1019"/>
        <end position="1028"/>
    </location>
</feature>
<feature type="region of interest" description="Disordered" evidence="2">
    <location>
        <begin position="949"/>
        <end position="975"/>
    </location>
</feature>
<feature type="compositionally biased region" description="Basic and acidic residues" evidence="2">
    <location>
        <begin position="1208"/>
        <end position="1217"/>
    </location>
</feature>
<dbReference type="Proteomes" id="UP000614601">
    <property type="component" value="Unassembled WGS sequence"/>
</dbReference>
<evidence type="ECO:0000256" key="2">
    <source>
        <dbReference type="SAM" id="MobiDB-lite"/>
    </source>
</evidence>
<sequence>MATDQSGFQSQLQKFGSNFRNKFEDTKNLIYQLKAVSYSEKSTDFGLYGAKCLGDNASDFRRNLTREITENRVELLEKRNTELSQRLSVNETIIQRFIQLITTLQNEFNESLKLTSDAEENRIRENKEATSKLSQVDYQLKASETTVKIKDDEIKRLNGKISDLQVDLNQLEKKLKEVEEDRRKIYESRNSQESKLQRVMESLQEANFQNQQLTNENQRLLDEDRRTKRVLEQIEDTHRRELDKYEQRFEIEASKHESEMAGIHKQYEAELAENVAAITTRLQLEMETQRKIHEKALKKAKDQTDELMKYREQYFQLQMKFKDLEDKATKQACESLDDAKRRLIMEQALNARKVLANRHLAQEKPENLANVFLNDFRGSDAGSITSSSLSDADENRPYIRPPVPTAQKRHRAASETRDKRPRSVNLVPQVVFQSRNPRPPFRKTTGRRVFRKDDDVDTWRPMNLNSDVIKARLAEDLAGTPLAIGKQLKDSKSRLPTSKAPVTLNDIKSEVIQPDEDGFRSHEFCPENAKGVKRPEVSSYDGYAIFGLDNETKPELLCVKTEVAEAVESEVNEVLAPEKIQVAEVAPLQVTEATVLDENVLLSQRQCSKNLKSSSTPSEVSREPLNVITPKRSTGTTRSSKGLTATTTSIDVSKSTDMTTNDSGRRTSLSMCSSGASVSPLLTQNTFVSTVTPSLSQNPSEREVLPSKLLEFTGRKSTSLGPTGSPSQPANNDFKCTFVKQNSSLNGCLRQVYILKKPRKDGTTMKNTASTSEGITRLPTASEMMNLRRRSEAATSNKLATATSCPFATSSVKKPAAIINASRMKLRPPPSPPKCPEWARDLGLGDKHWKDIQMSERPIDEEDAKLYRSAEKRDLEFNDSTDYQDCDDYCGTEYSDTLQEGGFKYPDEQEYNCKRWSNPWMKKVRESTKNYIFNGPDWTRSWLVKEKESKKDSESSKAAERQHSEEMSSTDEQDILCSSSDMCKVLEGKKWTKEQNSKGLKLLRNTAPRGKKLTKKPSSKVTELTENQGLEREESPDIIILDEITPTKNENKKASGSQPSTSHETAEVQELNQESSTKNESKRVSGNQPSTSQDTAEVQELNQESLTKKKTPKLHFVKPKRFLFMKPEPTYRDISLKMNRELKRTRCRSMYEYERRFGKTKFYLTVREYLTVNMRRRYLESRRDNISEERQVSMVDNCIKFINGRQPNSDKKSQDSKKKARKGGVTKKRKDEESGSKKDDEEHGPKSNNNDEDGTTNAEKVPIEDRSQAAPSSTERVGKVPNNNEVAPVVASKKKGSKSTKKSKKVPQVDEEEAVNEEVSNKDKEGGKTPKGKAPISNEKEPTAPTRRSKRIAETKEKLVDNDGKPMVDLTTCEESAKRRKIVVEDLHL</sequence>
<feature type="compositionally biased region" description="Low complexity" evidence="2">
    <location>
        <begin position="1280"/>
        <end position="1291"/>
    </location>
</feature>
<evidence type="ECO:0000256" key="1">
    <source>
        <dbReference type="SAM" id="Coils"/>
    </source>
</evidence>
<keyword evidence="4" id="KW-1185">Reference proteome</keyword>
<dbReference type="EMBL" id="CAJFCW020000001">
    <property type="protein sequence ID" value="CAG9077286.1"/>
    <property type="molecule type" value="Genomic_DNA"/>
</dbReference>
<proteinExistence type="predicted"/>